<evidence type="ECO:0000313" key="2">
    <source>
        <dbReference type="Proteomes" id="UP000034320"/>
    </source>
</evidence>
<dbReference type="Proteomes" id="UP000034320">
    <property type="component" value="Unassembled WGS sequence"/>
</dbReference>
<comment type="caution">
    <text evidence="1">The sequence shown here is derived from an EMBL/GenBank/DDBJ whole genome shotgun (WGS) entry which is preliminary data.</text>
</comment>
<dbReference type="AlphaFoldDB" id="A0A0G0ZFM8"/>
<dbReference type="EMBL" id="LCDD01000004">
    <property type="protein sequence ID" value="KKS47522.1"/>
    <property type="molecule type" value="Genomic_DNA"/>
</dbReference>
<gene>
    <name evidence="1" type="ORF">UV09_C0004G0011</name>
</gene>
<reference evidence="1 2" key="1">
    <citation type="journal article" date="2015" name="Nature">
        <title>rRNA introns, odd ribosomes, and small enigmatic genomes across a large radiation of phyla.</title>
        <authorList>
            <person name="Brown C.T."/>
            <person name="Hug L.A."/>
            <person name="Thomas B.C."/>
            <person name="Sharon I."/>
            <person name="Castelle C.J."/>
            <person name="Singh A."/>
            <person name="Wilkins M.J."/>
            <person name="Williams K.H."/>
            <person name="Banfield J.F."/>
        </authorList>
    </citation>
    <scope>NUCLEOTIDE SEQUENCE [LARGE SCALE GENOMIC DNA]</scope>
</reference>
<accession>A0A0G0ZFM8</accession>
<name>A0A0G0ZFM8_9BACT</name>
<organism evidence="1 2">
    <name type="scientific">Candidatus Gottesmanbacteria bacterium GW2011_GWA2_42_18</name>
    <dbReference type="NCBI Taxonomy" id="1618442"/>
    <lineage>
        <taxon>Bacteria</taxon>
        <taxon>Candidatus Gottesmaniibacteriota</taxon>
    </lineage>
</organism>
<sequence>MKLIMAYQILIQRLLHVQLLQRHLLGDGIDCRVMFTMKLDYRKVMFRVLTMPRNRCPVQPNILHPHPLLPSDFHVVQELRVS</sequence>
<proteinExistence type="predicted"/>
<protein>
    <submittedName>
        <fullName evidence="1">Uncharacterized protein</fullName>
    </submittedName>
</protein>
<evidence type="ECO:0000313" key="1">
    <source>
        <dbReference type="EMBL" id="KKS47522.1"/>
    </source>
</evidence>